<dbReference type="GO" id="GO:0016791">
    <property type="term" value="F:phosphatase activity"/>
    <property type="evidence" value="ECO:0007669"/>
    <property type="project" value="TreeGrafter"/>
</dbReference>
<dbReference type="GO" id="GO:0005829">
    <property type="term" value="C:cytosol"/>
    <property type="evidence" value="ECO:0007669"/>
    <property type="project" value="TreeGrafter"/>
</dbReference>
<dbReference type="PROSITE" id="PS01228">
    <property type="entry name" value="COF_1"/>
    <property type="match status" value="1"/>
</dbReference>
<dbReference type="PANTHER" id="PTHR10000">
    <property type="entry name" value="PHOSPHOSERINE PHOSPHATASE"/>
    <property type="match status" value="1"/>
</dbReference>
<protein>
    <submittedName>
        <fullName evidence="1">Phosphatase</fullName>
    </submittedName>
</protein>
<comment type="caution">
    <text evidence="1">The sequence shown here is derived from an EMBL/GenBank/DDBJ whole genome shotgun (WGS) entry which is preliminary data.</text>
</comment>
<dbReference type="InterPro" id="IPR023214">
    <property type="entry name" value="HAD_sf"/>
</dbReference>
<dbReference type="GO" id="GO:0000287">
    <property type="term" value="F:magnesium ion binding"/>
    <property type="evidence" value="ECO:0007669"/>
    <property type="project" value="TreeGrafter"/>
</dbReference>
<evidence type="ECO:0000313" key="1">
    <source>
        <dbReference type="EMBL" id="EKC70914.1"/>
    </source>
</evidence>
<dbReference type="AlphaFoldDB" id="K1TTC4"/>
<dbReference type="Pfam" id="PF08282">
    <property type="entry name" value="Hydrolase_3"/>
    <property type="match status" value="1"/>
</dbReference>
<dbReference type="SUPFAM" id="SSF56784">
    <property type="entry name" value="HAD-like"/>
    <property type="match status" value="1"/>
</dbReference>
<feature type="non-terminal residue" evidence="1">
    <location>
        <position position="87"/>
    </location>
</feature>
<dbReference type="PANTHER" id="PTHR10000:SF8">
    <property type="entry name" value="HAD SUPERFAMILY HYDROLASE-LIKE, TYPE 3"/>
    <property type="match status" value="1"/>
</dbReference>
<gene>
    <name evidence="1" type="ORF">OBE_03654</name>
</gene>
<dbReference type="InterPro" id="IPR036412">
    <property type="entry name" value="HAD-like_sf"/>
</dbReference>
<accession>K1TTC4</accession>
<sequence>MFQEVLMKLIALDLDGTLLNSDKVVSERNAAALSLAAAQGNVIAPATGRALRAIPEQVMAFPFVHYAITINGAKVSDTRAGQALLRA</sequence>
<dbReference type="Gene3D" id="3.40.50.1000">
    <property type="entry name" value="HAD superfamily/HAD-like"/>
    <property type="match status" value="1"/>
</dbReference>
<dbReference type="EMBL" id="AJWZ01002455">
    <property type="protein sequence ID" value="EKC70914.1"/>
    <property type="molecule type" value="Genomic_DNA"/>
</dbReference>
<proteinExistence type="predicted"/>
<name>K1TTC4_9ZZZZ</name>
<reference evidence="1" key="1">
    <citation type="journal article" date="2013" name="Environ. Microbiol.">
        <title>Microbiota from the distal guts of lean and obese adolescents exhibit partial functional redundancy besides clear differences in community structure.</title>
        <authorList>
            <person name="Ferrer M."/>
            <person name="Ruiz A."/>
            <person name="Lanza F."/>
            <person name="Haange S.B."/>
            <person name="Oberbach A."/>
            <person name="Till H."/>
            <person name="Bargiela R."/>
            <person name="Campoy C."/>
            <person name="Segura M.T."/>
            <person name="Richter M."/>
            <person name="von Bergen M."/>
            <person name="Seifert J."/>
            <person name="Suarez A."/>
        </authorList>
    </citation>
    <scope>NUCLEOTIDE SEQUENCE</scope>
</reference>
<organism evidence="1">
    <name type="scientific">human gut metagenome</name>
    <dbReference type="NCBI Taxonomy" id="408170"/>
    <lineage>
        <taxon>unclassified sequences</taxon>
        <taxon>metagenomes</taxon>
        <taxon>organismal metagenomes</taxon>
    </lineage>
</organism>